<dbReference type="InterPro" id="IPR041591">
    <property type="entry name" value="OCRE"/>
</dbReference>
<feature type="compositionally biased region" description="Basic and acidic residues" evidence="2">
    <location>
        <begin position="34"/>
        <end position="46"/>
    </location>
</feature>
<feature type="compositionally biased region" description="Basic and acidic residues" evidence="2">
    <location>
        <begin position="11"/>
        <end position="20"/>
    </location>
</feature>
<evidence type="ECO:0008006" key="7">
    <source>
        <dbReference type="Google" id="ProtNLM"/>
    </source>
</evidence>
<dbReference type="PROSITE" id="PS50174">
    <property type="entry name" value="G_PATCH"/>
    <property type="match status" value="1"/>
</dbReference>
<dbReference type="SUPFAM" id="SSF49879">
    <property type="entry name" value="SMAD/FHA domain"/>
    <property type="match status" value="1"/>
</dbReference>
<feature type="region of interest" description="Disordered" evidence="2">
    <location>
        <begin position="1"/>
        <end position="96"/>
    </location>
</feature>
<dbReference type="CDD" id="cd22686">
    <property type="entry name" value="FHA_AGGF1"/>
    <property type="match status" value="1"/>
</dbReference>
<feature type="coiled-coil region" evidence="1">
    <location>
        <begin position="105"/>
        <end position="188"/>
    </location>
</feature>
<dbReference type="RefSeq" id="XP_014158411.1">
    <property type="nucleotide sequence ID" value="XM_014302936.1"/>
</dbReference>
<sequence>MDSANMSSATKDSDKKDLRHTLSVGNNNNNNNKGRQDRQDRQDSRLTETIASPGSPEARVACRDASRRARPSRDRRDTKGETQAGHVLHIEGDLPENAGHAKTHLLALEAEMLELKRRNEQLEATQAVADRDARTAKQSIERLRERLTTTSKKYADLKLDYKDLRHDYRRLKDSHAQLKEDRQQLTDTHTAGEAVGDLGPCLYCLRPLPQGFVSHVELDLEYQLKAALPVPQPRANGHVAHSEQQNGYAADVPDRLDPTDAPLTAQDMQHIALQNTGMMWDENSGMYYNYATGYYYHTQSGLYFDPTAQAYHHLNPTTNEYEFHSSAADWVDNNYGNGATATTAATQHAAEEEILCIRLIVQESPNAPAGTVYVVGLDGGTIGRESGHGHLIQFKEASVSRDHVEIRTWPSEDERVTQLTQQWRPAEDAEDCIATPFWLRDLGSSEGTYINDRKIPAADKSNEDSGLHRQGLFHKDTLWIGETTLLVHAHPGSQSCAVCAQSFETPTHTPANSAAGASGWTSIAAAPVQITKPGHSVQPQTTVDLPGLKTGRVDHHMEMHKRKFGLDRESRAVNPQVMPDMTYVDRAKKRRVDKPGGHWTDTWDRNAPVQSASEAKPIEATNKGFKLLHKMGWSGGGLGKVGNEGIAEPVGVRKHAPGRGLGSQR</sequence>
<evidence type="ECO:0000313" key="6">
    <source>
        <dbReference type="Proteomes" id="UP000054560"/>
    </source>
</evidence>
<dbReference type="InterPro" id="IPR000467">
    <property type="entry name" value="G_patch_dom"/>
</dbReference>
<dbReference type="AlphaFoldDB" id="A0A0L0G6C8"/>
<gene>
    <name evidence="5" type="ORF">SARC_03283</name>
</gene>
<dbReference type="Gene3D" id="1.10.287.1490">
    <property type="match status" value="1"/>
</dbReference>
<dbReference type="GO" id="GO:0003676">
    <property type="term" value="F:nucleic acid binding"/>
    <property type="evidence" value="ECO:0007669"/>
    <property type="project" value="InterPro"/>
</dbReference>
<feature type="compositionally biased region" description="Basic and acidic residues" evidence="2">
    <location>
        <begin position="60"/>
        <end position="80"/>
    </location>
</feature>
<evidence type="ECO:0000256" key="2">
    <source>
        <dbReference type="SAM" id="MobiDB-lite"/>
    </source>
</evidence>
<feature type="region of interest" description="Disordered" evidence="2">
    <location>
        <begin position="591"/>
        <end position="613"/>
    </location>
</feature>
<proteinExistence type="predicted"/>
<dbReference type="SMART" id="SM00240">
    <property type="entry name" value="FHA"/>
    <property type="match status" value="1"/>
</dbReference>
<organism evidence="5 6">
    <name type="scientific">Sphaeroforma arctica JP610</name>
    <dbReference type="NCBI Taxonomy" id="667725"/>
    <lineage>
        <taxon>Eukaryota</taxon>
        <taxon>Ichthyosporea</taxon>
        <taxon>Ichthyophonida</taxon>
        <taxon>Sphaeroforma</taxon>
    </lineage>
</organism>
<feature type="compositionally biased region" description="Basic and acidic residues" evidence="2">
    <location>
        <begin position="593"/>
        <end position="604"/>
    </location>
</feature>
<accession>A0A0L0G6C8</accession>
<dbReference type="PANTHER" id="PTHR23106:SF24">
    <property type="entry name" value="ANGIOGENIC FACTOR WITH G PATCH AND FHA DOMAINS 1"/>
    <property type="match status" value="1"/>
</dbReference>
<evidence type="ECO:0000313" key="5">
    <source>
        <dbReference type="EMBL" id="KNC84509.1"/>
    </source>
</evidence>
<dbReference type="EMBL" id="KQ241760">
    <property type="protein sequence ID" value="KNC84509.1"/>
    <property type="molecule type" value="Genomic_DNA"/>
</dbReference>
<dbReference type="Gene3D" id="2.60.200.20">
    <property type="match status" value="1"/>
</dbReference>
<evidence type="ECO:0000259" key="3">
    <source>
        <dbReference type="PROSITE" id="PS50006"/>
    </source>
</evidence>
<feature type="compositionally biased region" description="Polar residues" evidence="2">
    <location>
        <begin position="1"/>
        <end position="10"/>
    </location>
</feature>
<dbReference type="GeneID" id="25903787"/>
<dbReference type="InterPro" id="IPR008984">
    <property type="entry name" value="SMAD_FHA_dom_sf"/>
</dbReference>
<dbReference type="InterPro" id="IPR053027">
    <property type="entry name" value="AGGF1"/>
</dbReference>
<dbReference type="Pfam" id="PF00498">
    <property type="entry name" value="FHA"/>
    <property type="match status" value="1"/>
</dbReference>
<dbReference type="Pfam" id="PF17780">
    <property type="entry name" value="OCRE"/>
    <property type="match status" value="1"/>
</dbReference>
<dbReference type="Proteomes" id="UP000054560">
    <property type="component" value="Unassembled WGS sequence"/>
</dbReference>
<dbReference type="PANTHER" id="PTHR23106">
    <property type="entry name" value="ANGIOGENIC FACTOR WITH G PATCH AND FHA DOMAINS 1"/>
    <property type="match status" value="1"/>
</dbReference>
<evidence type="ECO:0000256" key="1">
    <source>
        <dbReference type="SAM" id="Coils"/>
    </source>
</evidence>
<reference evidence="5 6" key="1">
    <citation type="submission" date="2011-02" db="EMBL/GenBank/DDBJ databases">
        <title>The Genome Sequence of Sphaeroforma arctica JP610.</title>
        <authorList>
            <consortium name="The Broad Institute Genome Sequencing Platform"/>
            <person name="Russ C."/>
            <person name="Cuomo C."/>
            <person name="Young S.K."/>
            <person name="Zeng Q."/>
            <person name="Gargeya S."/>
            <person name="Alvarado L."/>
            <person name="Berlin A."/>
            <person name="Chapman S.B."/>
            <person name="Chen Z."/>
            <person name="Freedman E."/>
            <person name="Gellesch M."/>
            <person name="Goldberg J."/>
            <person name="Griggs A."/>
            <person name="Gujja S."/>
            <person name="Heilman E."/>
            <person name="Heiman D."/>
            <person name="Howarth C."/>
            <person name="Mehta T."/>
            <person name="Neiman D."/>
            <person name="Pearson M."/>
            <person name="Roberts A."/>
            <person name="Saif S."/>
            <person name="Shea T."/>
            <person name="Shenoy N."/>
            <person name="Sisk P."/>
            <person name="Stolte C."/>
            <person name="Sykes S."/>
            <person name="White J."/>
            <person name="Yandava C."/>
            <person name="Burger G."/>
            <person name="Gray M.W."/>
            <person name="Holland P.W.H."/>
            <person name="King N."/>
            <person name="Lang F.B.F."/>
            <person name="Roger A.J."/>
            <person name="Ruiz-Trillo I."/>
            <person name="Haas B."/>
            <person name="Nusbaum C."/>
            <person name="Birren B."/>
        </authorList>
    </citation>
    <scope>NUCLEOTIDE SEQUENCE [LARGE SCALE GENOMIC DNA]</scope>
    <source>
        <strain evidence="5 6">JP610</strain>
    </source>
</reference>
<dbReference type="OrthoDB" id="2538319at2759"/>
<dbReference type="SMART" id="SM00443">
    <property type="entry name" value="G_patch"/>
    <property type="match status" value="1"/>
</dbReference>
<protein>
    <recommendedName>
        <fullName evidence="7">G-patch domain-containing protein</fullName>
    </recommendedName>
</protein>
<dbReference type="PROSITE" id="PS50006">
    <property type="entry name" value="FHA_DOMAIN"/>
    <property type="match status" value="1"/>
</dbReference>
<dbReference type="STRING" id="667725.A0A0L0G6C8"/>
<evidence type="ECO:0000259" key="4">
    <source>
        <dbReference type="PROSITE" id="PS50174"/>
    </source>
</evidence>
<dbReference type="eggNOG" id="KOG0154">
    <property type="taxonomic scope" value="Eukaryota"/>
</dbReference>
<name>A0A0L0G6C8_9EUKA</name>
<keyword evidence="1" id="KW-0175">Coiled coil</keyword>
<feature type="domain" description="FHA" evidence="3">
    <location>
        <begin position="380"/>
        <end position="455"/>
    </location>
</feature>
<feature type="domain" description="G-patch" evidence="4">
    <location>
        <begin position="620"/>
        <end position="665"/>
    </location>
</feature>
<keyword evidence="6" id="KW-1185">Reference proteome</keyword>
<dbReference type="Pfam" id="PF01585">
    <property type="entry name" value="G-patch"/>
    <property type="match status" value="1"/>
</dbReference>
<dbReference type="InterPro" id="IPR000253">
    <property type="entry name" value="FHA_dom"/>
</dbReference>